<organism evidence="4 5">
    <name type="scientific">Streptomyces katrae</name>
    <dbReference type="NCBI Taxonomy" id="68223"/>
    <lineage>
        <taxon>Bacteria</taxon>
        <taxon>Bacillati</taxon>
        <taxon>Actinomycetota</taxon>
        <taxon>Actinomycetes</taxon>
        <taxon>Kitasatosporales</taxon>
        <taxon>Streptomycetaceae</taxon>
        <taxon>Streptomyces</taxon>
    </lineage>
</organism>
<dbReference type="SUPFAM" id="SSF52317">
    <property type="entry name" value="Class I glutamine amidotransferase-like"/>
    <property type="match status" value="1"/>
</dbReference>
<dbReference type="GO" id="GO:0019172">
    <property type="term" value="F:glyoxalase III activity"/>
    <property type="evidence" value="ECO:0007669"/>
    <property type="project" value="TreeGrafter"/>
</dbReference>
<dbReference type="InterPro" id="IPR050325">
    <property type="entry name" value="Prot/Nucl_acid_deglycase"/>
</dbReference>
<dbReference type="Gene3D" id="3.40.50.880">
    <property type="match status" value="1"/>
</dbReference>
<evidence type="ECO:0000256" key="1">
    <source>
        <dbReference type="ARBA" id="ARBA00023016"/>
    </source>
</evidence>
<keyword evidence="2" id="KW-0456">Lyase</keyword>
<dbReference type="PANTHER" id="PTHR48094">
    <property type="entry name" value="PROTEIN/NUCLEIC ACID DEGLYCASE DJ-1-RELATED"/>
    <property type="match status" value="1"/>
</dbReference>
<sequence length="247" mass="26995">MMRILVVLTAKATLHLLDGEQHPSGFWAEEFVVPYTLFQAAGHTVDVATIGGATPTVDQTSIDPQFLQYVRPAGSPDEDAANAAEYVRVIEQAPQLRSPLAIESLGEKDVAGYDALYISGGHGAIGDLPKSDELAQVLRWAIAQDKPIATVCHGHTSLLALRDGEGRWPFEGYRMTAFSHEEELVTNMAGRLPLILEAELTRLGARYEKADAIWDSHVVVDRKLTTGQNPYSSKALAETFLRQLDKA</sequence>
<comment type="caution">
    <text evidence="4">The sequence shown here is derived from an EMBL/GenBank/DDBJ whole genome shotgun (WGS) entry which is preliminary data.</text>
</comment>
<proteinExistence type="inferred from homology"/>
<dbReference type="AlphaFoldDB" id="A0A0F4JX98"/>
<dbReference type="EMBL" id="JZWV01000098">
    <property type="protein sequence ID" value="KJY37606.1"/>
    <property type="molecule type" value="Genomic_DNA"/>
</dbReference>
<evidence type="ECO:0000313" key="5">
    <source>
        <dbReference type="Proteomes" id="UP000033551"/>
    </source>
</evidence>
<dbReference type="CDD" id="cd03141">
    <property type="entry name" value="GATase1_Hsp31_like"/>
    <property type="match status" value="1"/>
</dbReference>
<name>A0A0F4JX98_9ACTN</name>
<keyword evidence="1" id="KW-0346">Stress response</keyword>
<protein>
    <submittedName>
        <fullName evidence="4">Molecular chaperone</fullName>
    </submittedName>
</protein>
<dbReference type="Proteomes" id="UP000033551">
    <property type="component" value="Unassembled WGS sequence"/>
</dbReference>
<dbReference type="InterPro" id="IPR032633">
    <property type="entry name" value="ThiJ-like"/>
</dbReference>
<dbReference type="PANTHER" id="PTHR48094:SF11">
    <property type="entry name" value="GLUTATHIONE-INDEPENDENT GLYOXALASE HSP31-RELATED"/>
    <property type="match status" value="1"/>
</dbReference>
<dbReference type="STRING" id="68223.GCA_002028425_01362"/>
<dbReference type="GO" id="GO:0005737">
    <property type="term" value="C:cytoplasm"/>
    <property type="evidence" value="ECO:0007669"/>
    <property type="project" value="TreeGrafter"/>
</dbReference>
<accession>A0A0F4JX98</accession>
<dbReference type="InterPro" id="IPR029062">
    <property type="entry name" value="Class_I_gatase-like"/>
</dbReference>
<evidence type="ECO:0000313" key="4">
    <source>
        <dbReference type="EMBL" id="KJY37606.1"/>
    </source>
</evidence>
<dbReference type="PATRIC" id="fig|68223.7.peg.1712"/>
<reference evidence="4 5" key="1">
    <citation type="submission" date="2015-02" db="EMBL/GenBank/DDBJ databases">
        <authorList>
            <person name="Ju K.-S."/>
            <person name="Doroghazi J.R."/>
            <person name="Metcalf W."/>
        </authorList>
    </citation>
    <scope>NUCLEOTIDE SEQUENCE [LARGE SCALE GENOMIC DNA]</scope>
    <source>
        <strain evidence="4 5">NRRL ISP-5550</strain>
    </source>
</reference>
<gene>
    <name evidence="4" type="ORF">VR44_05380</name>
</gene>
<dbReference type="Pfam" id="PF17124">
    <property type="entry name" value="ThiJ_like"/>
    <property type="match status" value="1"/>
</dbReference>
<dbReference type="GO" id="GO:0019243">
    <property type="term" value="P:methylglyoxal catabolic process to D-lactate via S-lactoyl-glutathione"/>
    <property type="evidence" value="ECO:0007669"/>
    <property type="project" value="TreeGrafter"/>
</dbReference>
<keyword evidence="5" id="KW-1185">Reference proteome</keyword>
<evidence type="ECO:0000256" key="3">
    <source>
        <dbReference type="ARBA" id="ARBA00038493"/>
    </source>
</evidence>
<comment type="similarity">
    <text evidence="3">Belongs to the peptidase C56 family. HSP31-like subfamily.</text>
</comment>
<evidence type="ECO:0000256" key="2">
    <source>
        <dbReference type="ARBA" id="ARBA00023239"/>
    </source>
</evidence>